<name>A0ABW7UFJ3_9ACTN</name>
<dbReference type="RefSeq" id="WP_398713063.1">
    <property type="nucleotide sequence ID" value="NZ_JBIRUI010000022.1"/>
</dbReference>
<evidence type="ECO:0000313" key="2">
    <source>
        <dbReference type="EMBL" id="MFI1718431.1"/>
    </source>
</evidence>
<protein>
    <submittedName>
        <fullName evidence="2">Uncharacterized protein</fullName>
    </submittedName>
</protein>
<evidence type="ECO:0000256" key="1">
    <source>
        <dbReference type="SAM" id="MobiDB-lite"/>
    </source>
</evidence>
<accession>A0ABW7UFJ3</accession>
<reference evidence="2 3" key="1">
    <citation type="submission" date="2024-10" db="EMBL/GenBank/DDBJ databases">
        <title>The Natural Products Discovery Center: Release of the First 8490 Sequenced Strains for Exploring Actinobacteria Biosynthetic Diversity.</title>
        <authorList>
            <person name="Kalkreuter E."/>
            <person name="Kautsar S.A."/>
            <person name="Yang D."/>
            <person name="Bader C.D."/>
            <person name="Teijaro C.N."/>
            <person name="Fluegel L."/>
            <person name="Davis C.M."/>
            <person name="Simpson J.R."/>
            <person name="Lauterbach L."/>
            <person name="Steele A.D."/>
            <person name="Gui C."/>
            <person name="Meng S."/>
            <person name="Li G."/>
            <person name="Viehrig K."/>
            <person name="Ye F."/>
            <person name="Su P."/>
            <person name="Kiefer A.F."/>
            <person name="Nichols A."/>
            <person name="Cepeda A.J."/>
            <person name="Yan W."/>
            <person name="Fan B."/>
            <person name="Jiang Y."/>
            <person name="Adhikari A."/>
            <person name="Zheng C.-J."/>
            <person name="Schuster L."/>
            <person name="Cowan T.M."/>
            <person name="Smanski M.J."/>
            <person name="Chevrette M.G."/>
            <person name="De Carvalho L.P.S."/>
            <person name="Shen B."/>
        </authorList>
    </citation>
    <scope>NUCLEOTIDE SEQUENCE [LARGE SCALE GENOMIC DNA]</scope>
    <source>
        <strain evidence="2 3">NPDC020602</strain>
    </source>
</reference>
<dbReference type="EMBL" id="JBIRUI010000022">
    <property type="protein sequence ID" value="MFI1718431.1"/>
    <property type="molecule type" value="Genomic_DNA"/>
</dbReference>
<keyword evidence="3" id="KW-1185">Reference proteome</keyword>
<feature type="compositionally biased region" description="Basic and acidic residues" evidence="1">
    <location>
        <begin position="125"/>
        <end position="138"/>
    </location>
</feature>
<comment type="caution">
    <text evidence="2">The sequence shown here is derived from an EMBL/GenBank/DDBJ whole genome shotgun (WGS) entry which is preliminary data.</text>
</comment>
<gene>
    <name evidence="2" type="ORF">ACH407_33345</name>
</gene>
<evidence type="ECO:0000313" key="3">
    <source>
        <dbReference type="Proteomes" id="UP001611339"/>
    </source>
</evidence>
<dbReference type="Proteomes" id="UP001611339">
    <property type="component" value="Unassembled WGS sequence"/>
</dbReference>
<sequence length="156" mass="16563">MLAAMEGMASGMRTQAVKYSADSMQKFKQRVDALIEELNGSPASAGKLKSDPVSRAQFGGGGASWAEAQDAYAAYNETLHRLVELSGLLKDCLEGLGIAVVASKNGMEAMDDDIKRKMIQIHQRTYEAKQKADKEAGRTEPSSEGSGATEGGGAFK</sequence>
<proteinExistence type="predicted"/>
<organism evidence="2 3">
    <name type="scientific">Streptomyces litmocidini</name>
    <dbReference type="NCBI Taxonomy" id="67318"/>
    <lineage>
        <taxon>Bacteria</taxon>
        <taxon>Bacillati</taxon>
        <taxon>Actinomycetota</taxon>
        <taxon>Actinomycetes</taxon>
        <taxon>Kitasatosporales</taxon>
        <taxon>Streptomycetaceae</taxon>
        <taxon>Streptomyces</taxon>
    </lineage>
</organism>
<feature type="region of interest" description="Disordered" evidence="1">
    <location>
        <begin position="125"/>
        <end position="156"/>
    </location>
</feature>